<name>A0A022QCV9_ERYGU</name>
<keyword evidence="3" id="KW-1185">Reference proteome</keyword>
<evidence type="ECO:0000313" key="2">
    <source>
        <dbReference type="EMBL" id="EYU25439.1"/>
    </source>
</evidence>
<organism evidence="2 3">
    <name type="scientific">Erythranthe guttata</name>
    <name type="common">Yellow monkey flower</name>
    <name type="synonym">Mimulus guttatus</name>
    <dbReference type="NCBI Taxonomy" id="4155"/>
    <lineage>
        <taxon>Eukaryota</taxon>
        <taxon>Viridiplantae</taxon>
        <taxon>Streptophyta</taxon>
        <taxon>Embryophyta</taxon>
        <taxon>Tracheophyta</taxon>
        <taxon>Spermatophyta</taxon>
        <taxon>Magnoliopsida</taxon>
        <taxon>eudicotyledons</taxon>
        <taxon>Gunneridae</taxon>
        <taxon>Pentapetalae</taxon>
        <taxon>asterids</taxon>
        <taxon>lamiids</taxon>
        <taxon>Lamiales</taxon>
        <taxon>Phrymaceae</taxon>
        <taxon>Erythranthe</taxon>
    </lineage>
</organism>
<dbReference type="AlphaFoldDB" id="A0A022QCV9"/>
<reference evidence="2 3" key="1">
    <citation type="journal article" date="2013" name="Proc. Natl. Acad. Sci. U.S.A.">
        <title>Fine-scale variation in meiotic recombination in Mimulus inferred from population shotgun sequencing.</title>
        <authorList>
            <person name="Hellsten U."/>
            <person name="Wright K.M."/>
            <person name="Jenkins J."/>
            <person name="Shu S."/>
            <person name="Yuan Y."/>
            <person name="Wessler S.R."/>
            <person name="Schmutz J."/>
            <person name="Willis J.H."/>
            <person name="Rokhsar D.S."/>
        </authorList>
    </citation>
    <scope>NUCLEOTIDE SEQUENCE [LARGE SCALE GENOMIC DNA]</scope>
    <source>
        <strain evidence="3">cv. DUN x IM62</strain>
    </source>
</reference>
<sequence length="85" mass="9319">TLTNVGSGGATYRAEVERPKGSTIVVSPERLVFGSKHEKRSYSLTIRYRSNSEFVIADGSITWIEENGKHRVRSPIVISPGVGDD</sequence>
<dbReference type="Pfam" id="PF17766">
    <property type="entry name" value="fn3_6"/>
    <property type="match status" value="1"/>
</dbReference>
<evidence type="ECO:0000259" key="1">
    <source>
        <dbReference type="Pfam" id="PF17766"/>
    </source>
</evidence>
<protein>
    <recommendedName>
        <fullName evidence="1">Subtilisin-like protease fibronectin type-III domain-containing protein</fullName>
    </recommendedName>
</protein>
<dbReference type="Proteomes" id="UP000030748">
    <property type="component" value="Unassembled WGS sequence"/>
</dbReference>
<dbReference type="Gene3D" id="2.60.40.2310">
    <property type="match status" value="1"/>
</dbReference>
<feature type="non-terminal residue" evidence="2">
    <location>
        <position position="1"/>
    </location>
</feature>
<evidence type="ECO:0000313" key="3">
    <source>
        <dbReference type="Proteomes" id="UP000030748"/>
    </source>
</evidence>
<feature type="domain" description="Subtilisin-like protease fibronectin type-III" evidence="1">
    <location>
        <begin position="1"/>
        <end position="78"/>
    </location>
</feature>
<proteinExistence type="predicted"/>
<dbReference type="EMBL" id="KI632002">
    <property type="protein sequence ID" value="EYU25439.1"/>
    <property type="molecule type" value="Genomic_DNA"/>
</dbReference>
<accession>A0A022QCV9</accession>
<dbReference type="InterPro" id="IPR041469">
    <property type="entry name" value="Subtilisin-like_FN3"/>
</dbReference>
<gene>
    <name evidence="2" type="ORF">MIMGU_mgv1a0017512mg</name>
</gene>
<dbReference type="STRING" id="4155.A0A022QCV9"/>